<dbReference type="Proteomes" id="UP001440984">
    <property type="component" value="Unassembled WGS sequence"/>
</dbReference>
<evidence type="ECO:0008006" key="4">
    <source>
        <dbReference type="Google" id="ProtNLM"/>
    </source>
</evidence>
<sequence length="314" mass="33276">MAKIRWGVALLAVLATACGSGPAPDAAPLDLSGVVLLQDQDDPHLDEIVFADPATGAVKTVLPLPGRDTSLHRLGEPTSKLDLVSPDGQYATLDTGEGVEVFRLDTAERRYERTAVVPNPGQGARFRNPKFGRTGSKLFFDDGKAVYSVDYRQLGAPAKEATLAPDGYARDWWLSAEDEVLTWQDAKHAGDGFSYLAGASGAIAYAVYDEPGATYDFVAALDATTVLLSAATGTAEHGVLVRLHLDNGKPQLTKLVERSEPRILKAAAAPDRTTVLYQTAEGEFFASPVTPGAVARPALPQLPPAAGRQLVGWA</sequence>
<feature type="signal peptide" evidence="1">
    <location>
        <begin position="1"/>
        <end position="25"/>
    </location>
</feature>
<gene>
    <name evidence="2" type="ORF">ABJI51_16425</name>
</gene>
<dbReference type="SUPFAM" id="SSF50969">
    <property type="entry name" value="YVTN repeat-like/Quinoprotein amine dehydrogenase"/>
    <property type="match status" value="1"/>
</dbReference>
<dbReference type="PROSITE" id="PS51257">
    <property type="entry name" value="PROKAR_LIPOPROTEIN"/>
    <property type="match status" value="1"/>
</dbReference>
<keyword evidence="3" id="KW-1185">Reference proteome</keyword>
<evidence type="ECO:0000313" key="3">
    <source>
        <dbReference type="Proteomes" id="UP001440984"/>
    </source>
</evidence>
<evidence type="ECO:0000313" key="2">
    <source>
        <dbReference type="EMBL" id="MEQ0560673.1"/>
    </source>
</evidence>
<evidence type="ECO:0000256" key="1">
    <source>
        <dbReference type="SAM" id="SignalP"/>
    </source>
</evidence>
<feature type="chain" id="PRO_5046356604" description="Lipoprotein" evidence="1">
    <location>
        <begin position="26"/>
        <end position="314"/>
    </location>
</feature>
<reference evidence="2 3" key="1">
    <citation type="submission" date="2024-05" db="EMBL/GenBank/DDBJ databases">
        <authorList>
            <person name="Zhao H."/>
            <person name="Xu Y."/>
            <person name="Lin S."/>
            <person name="Spain J.C."/>
            <person name="Zhou N.-Y."/>
        </authorList>
    </citation>
    <scope>NUCLEOTIDE SEQUENCE [LARGE SCALE GENOMIC DNA]</scope>
    <source>
        <strain evidence="2 3">NEAU-NG30</strain>
    </source>
</reference>
<dbReference type="RefSeq" id="WP_348951685.1">
    <property type="nucleotide sequence ID" value="NZ_JBDZYD010000005.1"/>
</dbReference>
<name>A0ABV0LEE6_9PSEU</name>
<keyword evidence="1" id="KW-0732">Signal</keyword>
<dbReference type="EMBL" id="JBDZYD010000005">
    <property type="protein sequence ID" value="MEQ0560673.1"/>
    <property type="molecule type" value="Genomic_DNA"/>
</dbReference>
<dbReference type="InterPro" id="IPR011044">
    <property type="entry name" value="Quino_amine_DH_bsu"/>
</dbReference>
<proteinExistence type="predicted"/>
<organism evidence="2 3">
    <name type="scientific">Amycolatopsis melonis</name>
    <dbReference type="NCBI Taxonomy" id="3156488"/>
    <lineage>
        <taxon>Bacteria</taxon>
        <taxon>Bacillati</taxon>
        <taxon>Actinomycetota</taxon>
        <taxon>Actinomycetes</taxon>
        <taxon>Pseudonocardiales</taxon>
        <taxon>Pseudonocardiaceae</taxon>
        <taxon>Amycolatopsis</taxon>
    </lineage>
</organism>
<accession>A0ABV0LEE6</accession>
<comment type="caution">
    <text evidence="2">The sequence shown here is derived from an EMBL/GenBank/DDBJ whole genome shotgun (WGS) entry which is preliminary data.</text>
</comment>
<protein>
    <recommendedName>
        <fullName evidence="4">Lipoprotein</fullName>
    </recommendedName>
</protein>